<evidence type="ECO:0000313" key="3">
    <source>
        <dbReference type="Proteomes" id="UP001444661"/>
    </source>
</evidence>
<keyword evidence="3" id="KW-1185">Reference proteome</keyword>
<proteinExistence type="predicted"/>
<accession>A0ABR1TCD5</accession>
<sequence>MGLVLENKWGTGDNAVLGALLDSLNVAIGNSGSDGDTPVKFPGLSPKSRKASNSPTWSRFETQATQATKARPRQHEGQNSHELDPEEGSSAIAIA</sequence>
<reference evidence="2 3" key="1">
    <citation type="submission" date="2023-01" db="EMBL/GenBank/DDBJ databases">
        <title>Analysis of 21 Apiospora genomes using comparative genomics revels a genus with tremendous synthesis potential of carbohydrate active enzymes and secondary metabolites.</title>
        <authorList>
            <person name="Sorensen T."/>
        </authorList>
    </citation>
    <scope>NUCLEOTIDE SEQUENCE [LARGE SCALE GENOMIC DNA]</scope>
    <source>
        <strain evidence="2 3">CBS 33761</strain>
    </source>
</reference>
<protein>
    <recommendedName>
        <fullName evidence="4">Transposase</fullName>
    </recommendedName>
</protein>
<evidence type="ECO:0000313" key="2">
    <source>
        <dbReference type="EMBL" id="KAK8044264.1"/>
    </source>
</evidence>
<feature type="region of interest" description="Disordered" evidence="1">
    <location>
        <begin position="29"/>
        <end position="95"/>
    </location>
</feature>
<feature type="compositionally biased region" description="Polar residues" evidence="1">
    <location>
        <begin position="51"/>
        <end position="68"/>
    </location>
</feature>
<feature type="compositionally biased region" description="Basic and acidic residues" evidence="1">
    <location>
        <begin position="73"/>
        <end position="83"/>
    </location>
</feature>
<evidence type="ECO:0000256" key="1">
    <source>
        <dbReference type="SAM" id="MobiDB-lite"/>
    </source>
</evidence>
<evidence type="ECO:0008006" key="4">
    <source>
        <dbReference type="Google" id="ProtNLM"/>
    </source>
</evidence>
<dbReference type="Proteomes" id="UP001444661">
    <property type="component" value="Unassembled WGS sequence"/>
</dbReference>
<name>A0ABR1TCD5_9PEZI</name>
<gene>
    <name evidence="2" type="ORF">PG993_004288</name>
</gene>
<organism evidence="2 3">
    <name type="scientific">Apiospora rasikravindrae</name>
    <dbReference type="NCBI Taxonomy" id="990691"/>
    <lineage>
        <taxon>Eukaryota</taxon>
        <taxon>Fungi</taxon>
        <taxon>Dikarya</taxon>
        <taxon>Ascomycota</taxon>
        <taxon>Pezizomycotina</taxon>
        <taxon>Sordariomycetes</taxon>
        <taxon>Xylariomycetidae</taxon>
        <taxon>Amphisphaeriales</taxon>
        <taxon>Apiosporaceae</taxon>
        <taxon>Apiospora</taxon>
    </lineage>
</organism>
<comment type="caution">
    <text evidence="2">The sequence shown here is derived from an EMBL/GenBank/DDBJ whole genome shotgun (WGS) entry which is preliminary data.</text>
</comment>
<dbReference type="EMBL" id="JAQQWK010000003">
    <property type="protein sequence ID" value="KAK8044264.1"/>
    <property type="molecule type" value="Genomic_DNA"/>
</dbReference>